<sequence>MSKPNQFMFQTMLQHWIIKQLRQSYNNNPNMTLEEFNNLIGNNQSLNINENMVNVYTLAVLGYTQLTYAKELGLLNKCEFEPAVFGFEVELKMGNIRNKAHRFESKDAYVQYWKGLDKDTKKGVNSSLDKFILHYMRNSLAHSNFEILKDNILQFRGKIENSRTTTIVYYEIKIQDIQFEKFMMYLFDVAYGFEKTL</sequence>
<reference evidence="1" key="1">
    <citation type="submission" date="2019-11" db="EMBL/GenBank/DDBJ databases">
        <authorList>
            <person name="Feng L."/>
        </authorList>
    </citation>
    <scope>NUCLEOTIDE SEQUENCE</scope>
    <source>
        <strain evidence="1">CnexileLFYP112</strain>
    </source>
</reference>
<accession>A0A6N2VR56</accession>
<proteinExistence type="predicted"/>
<protein>
    <submittedName>
        <fullName evidence="1">Uncharacterized protein</fullName>
    </submittedName>
</protein>
<dbReference type="EMBL" id="CACRTG010000028">
    <property type="protein sequence ID" value="VYT32430.1"/>
    <property type="molecule type" value="Genomic_DNA"/>
</dbReference>
<gene>
    <name evidence="1" type="ORF">CNLFYP112_02889</name>
</gene>
<organism evidence="1">
    <name type="scientific">[Clostridium] nexile</name>
    <dbReference type="NCBI Taxonomy" id="29361"/>
    <lineage>
        <taxon>Bacteria</taxon>
        <taxon>Bacillati</taxon>
        <taxon>Bacillota</taxon>
        <taxon>Clostridia</taxon>
        <taxon>Lachnospirales</taxon>
        <taxon>Lachnospiraceae</taxon>
        <taxon>Tyzzerella</taxon>
    </lineage>
</organism>
<evidence type="ECO:0000313" key="1">
    <source>
        <dbReference type="EMBL" id="VYT32430.1"/>
    </source>
</evidence>
<name>A0A6N2VR56_9FIRM</name>
<dbReference type="AlphaFoldDB" id="A0A6N2VR56"/>